<evidence type="ECO:0008006" key="4">
    <source>
        <dbReference type="Google" id="ProtNLM"/>
    </source>
</evidence>
<accession>A0A517P3J1</accession>
<dbReference type="PANTHER" id="PTHR39186">
    <property type="entry name" value="DUF2071 FAMILY PROTEIN"/>
    <property type="match status" value="1"/>
</dbReference>
<organism evidence="2 3">
    <name type="scientific">Alienimonas californiensis</name>
    <dbReference type="NCBI Taxonomy" id="2527989"/>
    <lineage>
        <taxon>Bacteria</taxon>
        <taxon>Pseudomonadati</taxon>
        <taxon>Planctomycetota</taxon>
        <taxon>Planctomycetia</taxon>
        <taxon>Planctomycetales</taxon>
        <taxon>Planctomycetaceae</taxon>
        <taxon>Alienimonas</taxon>
    </lineage>
</organism>
<dbReference type="InterPro" id="IPR018644">
    <property type="entry name" value="DUF2071"/>
</dbReference>
<dbReference type="OrthoDB" id="150993at2"/>
<evidence type="ECO:0000313" key="3">
    <source>
        <dbReference type="Proteomes" id="UP000318741"/>
    </source>
</evidence>
<dbReference type="SUPFAM" id="SSF160104">
    <property type="entry name" value="Acetoacetate decarboxylase-like"/>
    <property type="match status" value="1"/>
</dbReference>
<name>A0A517P3J1_9PLAN</name>
<dbReference type="AlphaFoldDB" id="A0A517P3J1"/>
<dbReference type="PANTHER" id="PTHR39186:SF1">
    <property type="entry name" value="DUF2071 DOMAIN-CONTAINING PROTEIN"/>
    <property type="match status" value="1"/>
</dbReference>
<protein>
    <recommendedName>
        <fullName evidence="4">DUF2071 domain-containing protein</fullName>
    </recommendedName>
</protein>
<dbReference type="KEGG" id="acaf:CA12_00050"/>
<reference evidence="2 3" key="1">
    <citation type="submission" date="2019-02" db="EMBL/GenBank/DDBJ databases">
        <title>Deep-cultivation of Planctomycetes and their phenomic and genomic characterization uncovers novel biology.</title>
        <authorList>
            <person name="Wiegand S."/>
            <person name="Jogler M."/>
            <person name="Boedeker C."/>
            <person name="Pinto D."/>
            <person name="Vollmers J."/>
            <person name="Rivas-Marin E."/>
            <person name="Kohn T."/>
            <person name="Peeters S.H."/>
            <person name="Heuer A."/>
            <person name="Rast P."/>
            <person name="Oberbeckmann S."/>
            <person name="Bunk B."/>
            <person name="Jeske O."/>
            <person name="Meyerdierks A."/>
            <person name="Storesund J.E."/>
            <person name="Kallscheuer N."/>
            <person name="Luecker S."/>
            <person name="Lage O.M."/>
            <person name="Pohl T."/>
            <person name="Merkel B.J."/>
            <person name="Hornburger P."/>
            <person name="Mueller R.-W."/>
            <person name="Bruemmer F."/>
            <person name="Labrenz M."/>
            <person name="Spormann A.M."/>
            <person name="Op den Camp H."/>
            <person name="Overmann J."/>
            <person name="Amann R."/>
            <person name="Jetten M.S.M."/>
            <person name="Mascher T."/>
            <person name="Medema M.H."/>
            <person name="Devos D.P."/>
            <person name="Kaster A.-K."/>
            <person name="Ovreas L."/>
            <person name="Rohde M."/>
            <person name="Galperin M.Y."/>
            <person name="Jogler C."/>
        </authorList>
    </citation>
    <scope>NUCLEOTIDE SEQUENCE [LARGE SCALE GENOMIC DNA]</scope>
    <source>
        <strain evidence="2 3">CA12</strain>
    </source>
</reference>
<dbReference type="RefSeq" id="WP_145356558.1">
    <property type="nucleotide sequence ID" value="NZ_CP036265.1"/>
</dbReference>
<dbReference type="Pfam" id="PF09844">
    <property type="entry name" value="DUF2071"/>
    <property type="match status" value="1"/>
</dbReference>
<proteinExistence type="predicted"/>
<gene>
    <name evidence="2" type="ORF">CA12_00050</name>
</gene>
<dbReference type="Proteomes" id="UP000318741">
    <property type="component" value="Chromosome"/>
</dbReference>
<feature type="region of interest" description="Disordered" evidence="1">
    <location>
        <begin position="1"/>
        <end position="22"/>
    </location>
</feature>
<sequence>MAPFSAAPPTDSIDRLAPAGRPAGRPVGYQSWRDLAFLHWRVEPDVVRNTLPAGLELDTYDGAAWIGLVPFLMTGVRPAWAPAVPGVSTFPETNVRTYVTCTNADGVREPGVLFYSLDAAKWLAVAIARTAWRLPYYRAAMAVTRDGDKTIYESRRLWPGPRGAGGRIEVAAIGPAAAAEPGTLEHFLAERYLLFAPGRGRNGRGRILRGQVHHAPYPLRPARVDRCEDSLVAAAGFAGLSGSGLNAGRPPDHALFSDGVDVEIFPLL</sequence>
<keyword evidence="3" id="KW-1185">Reference proteome</keyword>
<dbReference type="InterPro" id="IPR023375">
    <property type="entry name" value="ADC_dom_sf"/>
</dbReference>
<evidence type="ECO:0000313" key="2">
    <source>
        <dbReference type="EMBL" id="QDT13937.1"/>
    </source>
</evidence>
<dbReference type="EMBL" id="CP036265">
    <property type="protein sequence ID" value="QDT13937.1"/>
    <property type="molecule type" value="Genomic_DNA"/>
</dbReference>
<evidence type="ECO:0000256" key="1">
    <source>
        <dbReference type="SAM" id="MobiDB-lite"/>
    </source>
</evidence>